<feature type="domain" description="6-phosphogluconate dehydrogenase NADP-binding" evidence="6">
    <location>
        <begin position="2"/>
        <end position="161"/>
    </location>
</feature>
<feature type="compositionally biased region" description="Basic and acidic residues" evidence="5">
    <location>
        <begin position="295"/>
        <end position="304"/>
    </location>
</feature>
<evidence type="ECO:0000259" key="7">
    <source>
        <dbReference type="Pfam" id="PF14833"/>
    </source>
</evidence>
<dbReference type="GO" id="GO:0016491">
    <property type="term" value="F:oxidoreductase activity"/>
    <property type="evidence" value="ECO:0007669"/>
    <property type="project" value="UniProtKB-KW"/>
</dbReference>
<dbReference type="PANTHER" id="PTHR43060:SF15">
    <property type="entry name" value="3-HYDROXYISOBUTYRATE DEHYDROGENASE-LIKE 1, MITOCHONDRIAL-RELATED"/>
    <property type="match status" value="1"/>
</dbReference>
<dbReference type="InterPro" id="IPR029154">
    <property type="entry name" value="HIBADH-like_NADP-bd"/>
</dbReference>
<dbReference type="Gene3D" id="1.10.1040.10">
    <property type="entry name" value="N-(1-d-carboxylethyl)-l-norvaline Dehydrogenase, domain 2"/>
    <property type="match status" value="1"/>
</dbReference>
<dbReference type="Pfam" id="PF14833">
    <property type="entry name" value="NAD_binding_11"/>
    <property type="match status" value="1"/>
</dbReference>
<accession>A0A2T5GF92</accession>
<dbReference type="InterPro" id="IPR015815">
    <property type="entry name" value="HIBADH-related"/>
</dbReference>
<feature type="compositionally biased region" description="Basic and acidic residues" evidence="5">
    <location>
        <begin position="320"/>
        <end position="331"/>
    </location>
</feature>
<dbReference type="InterPro" id="IPR013328">
    <property type="entry name" value="6PGD_dom2"/>
</dbReference>
<dbReference type="Gene3D" id="3.40.50.720">
    <property type="entry name" value="NAD(P)-binding Rossmann-like Domain"/>
    <property type="match status" value="1"/>
</dbReference>
<feature type="region of interest" description="Disordered" evidence="5">
    <location>
        <begin position="295"/>
        <end position="331"/>
    </location>
</feature>
<dbReference type="InterPro" id="IPR006115">
    <property type="entry name" value="6PGDH_NADP-bd"/>
</dbReference>
<dbReference type="InterPro" id="IPR008927">
    <property type="entry name" value="6-PGluconate_DH-like_C_sf"/>
</dbReference>
<evidence type="ECO:0000256" key="3">
    <source>
        <dbReference type="ARBA" id="ARBA00023027"/>
    </source>
</evidence>
<evidence type="ECO:0000256" key="5">
    <source>
        <dbReference type="SAM" id="MobiDB-lite"/>
    </source>
</evidence>
<evidence type="ECO:0000313" key="8">
    <source>
        <dbReference type="EMBL" id="PTQ54859.1"/>
    </source>
</evidence>
<evidence type="ECO:0000256" key="1">
    <source>
        <dbReference type="ARBA" id="ARBA00009080"/>
    </source>
</evidence>
<comment type="caution">
    <text evidence="8">The sequence shown here is derived from an EMBL/GenBank/DDBJ whole genome shotgun (WGS) entry which is preliminary data.</text>
</comment>
<feature type="domain" description="3-hydroxyisobutyrate dehydrogenase-like NAD-binding" evidence="7">
    <location>
        <begin position="164"/>
        <end position="284"/>
    </location>
</feature>
<dbReference type="Pfam" id="PF03446">
    <property type="entry name" value="NAD_binding_2"/>
    <property type="match status" value="1"/>
</dbReference>
<gene>
    <name evidence="8" type="ORF">HSCHL_1802</name>
</gene>
<proteinExistence type="inferred from homology"/>
<dbReference type="Proteomes" id="UP000244180">
    <property type="component" value="Unassembled WGS sequence"/>
</dbReference>
<dbReference type="GO" id="GO:0050661">
    <property type="term" value="F:NADP binding"/>
    <property type="evidence" value="ECO:0007669"/>
    <property type="project" value="InterPro"/>
</dbReference>
<evidence type="ECO:0000256" key="2">
    <source>
        <dbReference type="ARBA" id="ARBA00023002"/>
    </source>
</evidence>
<evidence type="ECO:0000256" key="4">
    <source>
        <dbReference type="PIRSR" id="PIRSR000103-1"/>
    </source>
</evidence>
<dbReference type="PIRSF" id="PIRSF000103">
    <property type="entry name" value="HIBADH"/>
    <property type="match status" value="1"/>
</dbReference>
<name>A0A2T5GF92_HYDSH</name>
<organism evidence="8 9">
    <name type="scientific">Hydrogenibacillus schlegelii</name>
    <name type="common">Bacillus schlegelii</name>
    <dbReference type="NCBI Taxonomy" id="1484"/>
    <lineage>
        <taxon>Bacteria</taxon>
        <taxon>Bacillati</taxon>
        <taxon>Bacillota</taxon>
        <taxon>Bacilli</taxon>
        <taxon>Bacillales</taxon>
        <taxon>Bacillales Family X. Incertae Sedis</taxon>
        <taxon>Hydrogenibacillus</taxon>
    </lineage>
</organism>
<dbReference type="InterPro" id="IPR036291">
    <property type="entry name" value="NAD(P)-bd_dom_sf"/>
</dbReference>
<dbReference type="PANTHER" id="PTHR43060">
    <property type="entry name" value="3-HYDROXYISOBUTYRATE DEHYDROGENASE-LIKE 1, MITOCHONDRIAL-RELATED"/>
    <property type="match status" value="1"/>
</dbReference>
<comment type="similarity">
    <text evidence="1">Belongs to the HIBADH-related family.</text>
</comment>
<protein>
    <submittedName>
        <fullName evidence="8">2-hydroxy-3-oxopropionate reductase</fullName>
    </submittedName>
</protein>
<dbReference type="AlphaFoldDB" id="A0A2T5GF92"/>
<keyword evidence="3" id="KW-0520">NAD</keyword>
<dbReference type="SUPFAM" id="SSF48179">
    <property type="entry name" value="6-phosphogluconate dehydrogenase C-terminal domain-like"/>
    <property type="match status" value="1"/>
</dbReference>
<dbReference type="GO" id="GO:0051287">
    <property type="term" value="F:NAD binding"/>
    <property type="evidence" value="ECO:0007669"/>
    <property type="project" value="InterPro"/>
</dbReference>
<dbReference type="RefSeq" id="WP_272999352.1">
    <property type="nucleotide sequence ID" value="NZ_PEBV01000001.1"/>
</dbReference>
<dbReference type="SUPFAM" id="SSF51735">
    <property type="entry name" value="NAD(P)-binding Rossmann-fold domains"/>
    <property type="match status" value="1"/>
</dbReference>
<reference evidence="8 9" key="1">
    <citation type="submission" date="2017-08" db="EMBL/GenBank/DDBJ databases">
        <title>Burning lignite coal seam in the remote Altai Mountains harbors a hydrogen-driven thermophilic microbial community.</title>
        <authorList>
            <person name="Kadnikov V.V."/>
            <person name="Mardanov A.V."/>
            <person name="Ivasenko D."/>
            <person name="Beletsky A.V."/>
            <person name="Karnachuk O.V."/>
            <person name="Ravin N.V."/>
        </authorList>
    </citation>
    <scope>NUCLEOTIDE SEQUENCE [LARGE SCALE GENOMIC DNA]</scope>
    <source>
        <strain evidence="8">AL33</strain>
    </source>
</reference>
<evidence type="ECO:0000313" key="9">
    <source>
        <dbReference type="Proteomes" id="UP000244180"/>
    </source>
</evidence>
<dbReference type="EMBL" id="PEBV01000001">
    <property type="protein sequence ID" value="PTQ54859.1"/>
    <property type="molecule type" value="Genomic_DNA"/>
</dbReference>
<keyword evidence="2" id="KW-0560">Oxidoreductase</keyword>
<feature type="active site" evidence="4">
    <location>
        <position position="170"/>
    </location>
</feature>
<sequence length="331" mass="34098">MRIGFIGLGTMGRPIVARLLRAGYAVVVHNRSRGAVEWAVSQGAVAADSPAAVGGAADVVMTSLPYPETVETVYFGPGGVREGARPGQIWVDLSTIAPAHAEAFYGRAKELGVFFLDAPVSGGPMGAEAGTLTIMVGGDAEAFERVRPVLAAFGRMIVHLGGPGKGSAVKLINNLLVAVHTVALSEAFVLGAKAGVDPAVLHAVLKASTGHSFMIDRTIDLIQDRDFAPRFSIALLHKDVRLALQFAEAMEVPLALGAQAQAHLVRAMAEGHGGEDVAALIRPLERTAGVSVVRGERAGDRTKADGAGADGAEALCAGRESGESEADGRSA</sequence>
<evidence type="ECO:0000259" key="6">
    <source>
        <dbReference type="Pfam" id="PF03446"/>
    </source>
</evidence>
<feature type="compositionally biased region" description="Low complexity" evidence="5">
    <location>
        <begin position="305"/>
        <end position="318"/>
    </location>
</feature>